<protein>
    <submittedName>
        <fullName evidence="2">Uncharacterized protein</fullName>
    </submittedName>
</protein>
<evidence type="ECO:0000313" key="3">
    <source>
        <dbReference type="Proteomes" id="UP000030960"/>
    </source>
</evidence>
<proteinExistence type="predicted"/>
<keyword evidence="3" id="KW-1185">Reference proteome</keyword>
<dbReference type="OrthoDB" id="7873015at2"/>
<dbReference type="RefSeq" id="WP_043146165.1">
    <property type="nucleotide sequence ID" value="NZ_JSUQ01000026.1"/>
</dbReference>
<name>A0A0B3SIY2_9RHOB</name>
<feature type="compositionally biased region" description="Low complexity" evidence="1">
    <location>
        <begin position="1"/>
        <end position="15"/>
    </location>
</feature>
<reference evidence="2 3" key="1">
    <citation type="submission" date="2014-10" db="EMBL/GenBank/DDBJ databases">
        <title>Genome sequence of Ponticoccus sp. strain UMTAT08 isolated from clonal culture of toxic dinoflagellate Alexandrium tamiyavanichii.</title>
        <authorList>
            <person name="Gan H.Y."/>
            <person name="Muhd D.-D."/>
            <person name="Mohd Noor M.E."/>
            <person name="Yeong Y.S."/>
            <person name="Usup G."/>
        </authorList>
    </citation>
    <scope>NUCLEOTIDE SEQUENCE [LARGE SCALE GENOMIC DNA]</scope>
    <source>
        <strain evidence="2 3">UMTAT08</strain>
    </source>
</reference>
<dbReference type="AlphaFoldDB" id="A0A0B3SIY2"/>
<feature type="region of interest" description="Disordered" evidence="1">
    <location>
        <begin position="1"/>
        <end position="21"/>
    </location>
</feature>
<organism evidence="2 3">
    <name type="scientific">Mameliella alba</name>
    <dbReference type="NCBI Taxonomy" id="561184"/>
    <lineage>
        <taxon>Bacteria</taxon>
        <taxon>Pseudomonadati</taxon>
        <taxon>Pseudomonadota</taxon>
        <taxon>Alphaproteobacteria</taxon>
        <taxon>Rhodobacterales</taxon>
        <taxon>Roseobacteraceae</taxon>
        <taxon>Mameliella</taxon>
    </lineage>
</organism>
<dbReference type="Proteomes" id="UP000030960">
    <property type="component" value="Unassembled WGS sequence"/>
</dbReference>
<evidence type="ECO:0000256" key="1">
    <source>
        <dbReference type="SAM" id="MobiDB-lite"/>
    </source>
</evidence>
<comment type="caution">
    <text evidence="2">The sequence shown here is derived from an EMBL/GenBank/DDBJ whole genome shotgun (WGS) entry which is preliminary data.</text>
</comment>
<gene>
    <name evidence="2" type="ORF">OA50_05015</name>
</gene>
<dbReference type="EMBL" id="JSUQ01000026">
    <property type="protein sequence ID" value="KHQ50504.1"/>
    <property type="molecule type" value="Genomic_DNA"/>
</dbReference>
<sequence length="87" mass="9644">MSTRHAARAAAPVTAHIRKNPTASLQGKIDRVRHARAKIAQQITSGEEWMLPLLKRFNAELAQLEETQDLLFQATEIANHAAPHRAA</sequence>
<accession>A0A0B3SIY2</accession>
<evidence type="ECO:0000313" key="2">
    <source>
        <dbReference type="EMBL" id="KHQ50504.1"/>
    </source>
</evidence>